<evidence type="ECO:0000313" key="2">
    <source>
        <dbReference type="Proteomes" id="UP000828048"/>
    </source>
</evidence>
<gene>
    <name evidence="1" type="ORF">Vadar_024233</name>
</gene>
<sequence length="485" mass="54839">MVGGWIERGDLWKNKARWLQLRLRDRFRVAVDLHRHRYRTSFSDGYFSSTLQRWLERFRSFRTDSLPSTTSAFYRRRVGKIIDAEEDSVITRMLQAVAVPVLGNVCHVFMHGLNRVQIYGAEKLHQALLNRPDNQSLVTVSNHVASMDDPLVIASLLPQSILLDAHRLRWTLCATDRCFRNPVTSAFFRSVKVLPVSRGDGIYQKGMDMAISKLNQGGWVHIFPEGSRSRDGGKTMSSAKRGVGRLILDADNIPLVVPFVHVGMQDIMPIGAKFPRIGKTVTVLIGDPIYLDDLLKEGNHNNARGRVLGNLYDDVSLRIGNRLQELKVQVERLAVEQSLQSQNYPWRCTERAARILQQIDWESLGLENFIIPGDDSSILKENCKAEPKINPDHLKEPDSPDPISPERYFKMGLSTDGGIMSRIRGYVDPTELMGFAARGLFMHRGLKENLASDQGVRPVVAWNVFRRLVYDNSGIPAENTLVGNL</sequence>
<organism evidence="1 2">
    <name type="scientific">Vaccinium darrowii</name>
    <dbReference type="NCBI Taxonomy" id="229202"/>
    <lineage>
        <taxon>Eukaryota</taxon>
        <taxon>Viridiplantae</taxon>
        <taxon>Streptophyta</taxon>
        <taxon>Embryophyta</taxon>
        <taxon>Tracheophyta</taxon>
        <taxon>Spermatophyta</taxon>
        <taxon>Magnoliopsida</taxon>
        <taxon>eudicotyledons</taxon>
        <taxon>Gunneridae</taxon>
        <taxon>Pentapetalae</taxon>
        <taxon>asterids</taxon>
        <taxon>Ericales</taxon>
        <taxon>Ericaceae</taxon>
        <taxon>Vaccinioideae</taxon>
        <taxon>Vaccinieae</taxon>
        <taxon>Vaccinium</taxon>
    </lineage>
</organism>
<reference evidence="1 2" key="1">
    <citation type="journal article" date="2021" name="Hortic Res">
        <title>High-quality reference genome and annotation aids understanding of berry development for evergreen blueberry (Vaccinium darrowii).</title>
        <authorList>
            <person name="Yu J."/>
            <person name="Hulse-Kemp A.M."/>
            <person name="Babiker E."/>
            <person name="Staton M."/>
        </authorList>
    </citation>
    <scope>NUCLEOTIDE SEQUENCE [LARGE SCALE GENOMIC DNA]</scope>
    <source>
        <strain evidence="2">cv. NJ 8807/NJ 8810</strain>
        <tissue evidence="1">Young leaf</tissue>
    </source>
</reference>
<name>A0ACB7Y1V8_9ERIC</name>
<protein>
    <submittedName>
        <fullName evidence="1">Uncharacterized protein</fullName>
    </submittedName>
</protein>
<proteinExistence type="predicted"/>
<evidence type="ECO:0000313" key="1">
    <source>
        <dbReference type="EMBL" id="KAH7847282.1"/>
    </source>
</evidence>
<dbReference type="Proteomes" id="UP000828048">
    <property type="component" value="Chromosome 5"/>
</dbReference>
<keyword evidence="2" id="KW-1185">Reference proteome</keyword>
<accession>A0ACB7Y1V8</accession>
<comment type="caution">
    <text evidence="1">The sequence shown here is derived from an EMBL/GenBank/DDBJ whole genome shotgun (WGS) entry which is preliminary data.</text>
</comment>
<dbReference type="EMBL" id="CM037155">
    <property type="protein sequence ID" value="KAH7847282.1"/>
    <property type="molecule type" value="Genomic_DNA"/>
</dbReference>